<dbReference type="InterPro" id="IPR016181">
    <property type="entry name" value="Acyl_CoA_acyltransferase"/>
</dbReference>
<name>A0A117LGW2_9CHLR</name>
<reference evidence="4 5" key="1">
    <citation type="journal article" date="2015" name="MBio">
        <title>Genome-Resolved Metagenomic Analysis Reveals Roles for Candidate Phyla and Other Microbial Community Members in Biogeochemical Transformations in Oil Reservoirs.</title>
        <authorList>
            <person name="Hu P."/>
            <person name="Tom L."/>
            <person name="Singh A."/>
            <person name="Thomas B.C."/>
            <person name="Baker B.J."/>
            <person name="Piceno Y.M."/>
            <person name="Andersen G.L."/>
            <person name="Banfield J.F."/>
        </authorList>
    </citation>
    <scope>NUCLEOTIDE SEQUENCE [LARGE SCALE GENOMIC DNA]</scope>
    <source>
        <strain evidence="4">46_16</strain>
    </source>
</reference>
<evidence type="ECO:0000256" key="1">
    <source>
        <dbReference type="ARBA" id="ARBA00022679"/>
    </source>
</evidence>
<evidence type="ECO:0000259" key="3">
    <source>
        <dbReference type="PROSITE" id="PS51186"/>
    </source>
</evidence>
<protein>
    <recommendedName>
        <fullName evidence="3">N-acetyltransferase domain-containing protein</fullName>
    </recommendedName>
</protein>
<dbReference type="Proteomes" id="UP000064249">
    <property type="component" value="Unassembled WGS sequence"/>
</dbReference>
<keyword evidence="1" id="KW-0808">Transferase</keyword>
<organism evidence="4 5">
    <name type="scientific">Anaerolinea thermophila</name>
    <dbReference type="NCBI Taxonomy" id="167964"/>
    <lineage>
        <taxon>Bacteria</taxon>
        <taxon>Bacillati</taxon>
        <taxon>Chloroflexota</taxon>
        <taxon>Anaerolineae</taxon>
        <taxon>Anaerolineales</taxon>
        <taxon>Anaerolineaceae</taxon>
        <taxon>Anaerolinea</taxon>
    </lineage>
</organism>
<evidence type="ECO:0000256" key="2">
    <source>
        <dbReference type="ARBA" id="ARBA00023315"/>
    </source>
</evidence>
<evidence type="ECO:0000313" key="4">
    <source>
        <dbReference type="EMBL" id="KUK46558.1"/>
    </source>
</evidence>
<dbReference type="AlphaFoldDB" id="A0A117LGW2"/>
<dbReference type="Gene3D" id="3.40.630.30">
    <property type="match status" value="1"/>
</dbReference>
<sequence length="179" mass="20756">MAEVMIRSVVSPDFSVLSDFRHSVETQTVWQMDQVVSEGEVCVNFREMKLPRLMKLTYPRSTTDLMERWKNLSTILVGCVDNVPIGYISSSSFQTTSNVWIKDIVVHERWRRQGVATSLIKAMGDWGEERGLKRITLEMSSKNYPTICLAQKLGFEFCGYNDFYYQNNDIAIFFARLIR</sequence>
<keyword evidence="2" id="KW-0012">Acyltransferase</keyword>
<evidence type="ECO:0000313" key="5">
    <source>
        <dbReference type="Proteomes" id="UP000064249"/>
    </source>
</evidence>
<dbReference type="PROSITE" id="PS51186">
    <property type="entry name" value="GNAT"/>
    <property type="match status" value="1"/>
</dbReference>
<dbReference type="EMBL" id="LGFU01000020">
    <property type="protein sequence ID" value="KUK46558.1"/>
    <property type="molecule type" value="Genomic_DNA"/>
</dbReference>
<feature type="domain" description="N-acetyltransferase" evidence="3">
    <location>
        <begin position="27"/>
        <end position="179"/>
    </location>
</feature>
<dbReference type="CDD" id="cd04301">
    <property type="entry name" value="NAT_SF"/>
    <property type="match status" value="1"/>
</dbReference>
<dbReference type="Pfam" id="PF00583">
    <property type="entry name" value="Acetyltransf_1"/>
    <property type="match status" value="1"/>
</dbReference>
<gene>
    <name evidence="4" type="ORF">XD73_0562</name>
</gene>
<dbReference type="PANTHER" id="PTHR43877">
    <property type="entry name" value="AMINOALKYLPHOSPHONATE N-ACETYLTRANSFERASE-RELATED-RELATED"/>
    <property type="match status" value="1"/>
</dbReference>
<proteinExistence type="predicted"/>
<accession>A0A117LGW2</accession>
<dbReference type="SUPFAM" id="SSF55729">
    <property type="entry name" value="Acyl-CoA N-acyltransferases (Nat)"/>
    <property type="match status" value="1"/>
</dbReference>
<dbReference type="InterPro" id="IPR050832">
    <property type="entry name" value="Bact_Acetyltransf"/>
</dbReference>
<dbReference type="InterPro" id="IPR000182">
    <property type="entry name" value="GNAT_dom"/>
</dbReference>
<dbReference type="GO" id="GO:0016747">
    <property type="term" value="F:acyltransferase activity, transferring groups other than amino-acyl groups"/>
    <property type="evidence" value="ECO:0007669"/>
    <property type="project" value="InterPro"/>
</dbReference>
<comment type="caution">
    <text evidence="4">The sequence shown here is derived from an EMBL/GenBank/DDBJ whole genome shotgun (WGS) entry which is preliminary data.</text>
</comment>